<evidence type="ECO:0000259" key="3">
    <source>
        <dbReference type="Pfam" id="PF17678"/>
    </source>
</evidence>
<dbReference type="InterPro" id="IPR014718">
    <property type="entry name" value="GH-type_carb-bd"/>
</dbReference>
<dbReference type="Proteomes" id="UP000295573">
    <property type="component" value="Unassembled WGS sequence"/>
</dbReference>
<dbReference type="InterPro" id="IPR008928">
    <property type="entry name" value="6-hairpin_glycosidase_sf"/>
</dbReference>
<dbReference type="SUPFAM" id="SSF48208">
    <property type="entry name" value="Six-hairpin glycosidases"/>
    <property type="match status" value="1"/>
</dbReference>
<keyword evidence="5" id="KW-1185">Reference proteome</keyword>
<dbReference type="PANTHER" id="PTHR12143:SF43">
    <property type="entry name" value="PUTATIVE-RELATED"/>
    <property type="match status" value="1"/>
</dbReference>
<feature type="domain" description="Glycosyl hydrolase family 92 N-terminal" evidence="3">
    <location>
        <begin position="4"/>
        <end position="169"/>
    </location>
</feature>
<feature type="region of interest" description="Disordered" evidence="1">
    <location>
        <begin position="716"/>
        <end position="739"/>
    </location>
</feature>
<dbReference type="AlphaFoldDB" id="A0A4R2IW99"/>
<dbReference type="OrthoDB" id="9804511at2"/>
<dbReference type="RefSeq" id="WP_132146554.1">
    <property type="nucleotide sequence ID" value="NZ_SLWR01000003.1"/>
</dbReference>
<evidence type="ECO:0000259" key="2">
    <source>
        <dbReference type="Pfam" id="PF07971"/>
    </source>
</evidence>
<dbReference type="Gene3D" id="3.30.2080.10">
    <property type="entry name" value="GH92 mannosidase domain"/>
    <property type="match status" value="1"/>
</dbReference>
<comment type="caution">
    <text evidence="4">The sequence shown here is derived from an EMBL/GenBank/DDBJ whole genome shotgun (WGS) entry which is preliminary data.</text>
</comment>
<dbReference type="InterPro" id="IPR012939">
    <property type="entry name" value="Glyco_hydro_92"/>
</dbReference>
<dbReference type="GO" id="GO:0005829">
    <property type="term" value="C:cytosol"/>
    <property type="evidence" value="ECO:0007669"/>
    <property type="project" value="TreeGrafter"/>
</dbReference>
<dbReference type="GO" id="GO:0006516">
    <property type="term" value="P:glycoprotein catabolic process"/>
    <property type="evidence" value="ECO:0007669"/>
    <property type="project" value="TreeGrafter"/>
</dbReference>
<dbReference type="PANTHER" id="PTHR12143">
    <property type="entry name" value="PEPTIDE N-GLYCANASE PNGASE -RELATED"/>
    <property type="match status" value="1"/>
</dbReference>
<reference evidence="4 5" key="1">
    <citation type="journal article" date="2015" name="Stand. Genomic Sci.">
        <title>Genomic Encyclopedia of Bacterial and Archaeal Type Strains, Phase III: the genomes of soil and plant-associated and newly described type strains.</title>
        <authorList>
            <person name="Whitman W.B."/>
            <person name="Woyke T."/>
            <person name="Klenk H.P."/>
            <person name="Zhou Y."/>
            <person name="Lilburn T.G."/>
            <person name="Beck B.J."/>
            <person name="De Vos P."/>
            <person name="Vandamme P."/>
            <person name="Eisen J.A."/>
            <person name="Garrity G."/>
            <person name="Hugenholtz P."/>
            <person name="Kyrpides N.C."/>
        </authorList>
    </citation>
    <scope>NUCLEOTIDE SEQUENCE [LARGE SCALE GENOMIC DNA]</scope>
    <source>
        <strain evidence="4 5">VKM Ac-2541</strain>
    </source>
</reference>
<evidence type="ECO:0000256" key="1">
    <source>
        <dbReference type="SAM" id="MobiDB-lite"/>
    </source>
</evidence>
<accession>A0A4R2IW99</accession>
<organism evidence="4 5">
    <name type="scientific">Kribbella antiqua</name>
    <dbReference type="NCBI Taxonomy" id="2512217"/>
    <lineage>
        <taxon>Bacteria</taxon>
        <taxon>Bacillati</taxon>
        <taxon>Actinomycetota</taxon>
        <taxon>Actinomycetes</taxon>
        <taxon>Propionibacteriales</taxon>
        <taxon>Kribbellaceae</taxon>
        <taxon>Kribbella</taxon>
    </lineage>
</organism>
<dbReference type="GO" id="GO:0005975">
    <property type="term" value="P:carbohydrate metabolic process"/>
    <property type="evidence" value="ECO:0007669"/>
    <property type="project" value="InterPro"/>
</dbReference>
<dbReference type="GO" id="GO:0030246">
    <property type="term" value="F:carbohydrate binding"/>
    <property type="evidence" value="ECO:0007669"/>
    <property type="project" value="InterPro"/>
</dbReference>
<proteinExistence type="predicted"/>
<dbReference type="InterPro" id="IPR041371">
    <property type="entry name" value="GH92_N"/>
</dbReference>
<evidence type="ECO:0000313" key="4">
    <source>
        <dbReference type="EMBL" id="TCO49152.1"/>
    </source>
</evidence>
<feature type="domain" description="Glycosyl hydrolase family 92" evidence="2">
    <location>
        <begin position="272"/>
        <end position="713"/>
    </location>
</feature>
<dbReference type="Gene3D" id="1.20.1050.60">
    <property type="entry name" value="alpha-1,2-mannosidase"/>
    <property type="match status" value="1"/>
</dbReference>
<gene>
    <name evidence="4" type="ORF">EV646_103130</name>
</gene>
<dbReference type="EMBL" id="SLWR01000003">
    <property type="protein sequence ID" value="TCO49152.1"/>
    <property type="molecule type" value="Genomic_DNA"/>
</dbReference>
<dbReference type="Gene3D" id="2.70.98.10">
    <property type="match status" value="1"/>
</dbReference>
<dbReference type="Pfam" id="PF17678">
    <property type="entry name" value="Glyco_hydro_92N"/>
    <property type="match status" value="1"/>
</dbReference>
<dbReference type="Gene3D" id="1.20.1610.10">
    <property type="entry name" value="alpha-1,2-mannosidases domains"/>
    <property type="match status" value="1"/>
</dbReference>
<name>A0A4R2IW99_9ACTN</name>
<protein>
    <submittedName>
        <fullName evidence="4">Putative alpha-1,2-mannosidase</fullName>
    </submittedName>
</protein>
<dbReference type="InterPro" id="IPR050883">
    <property type="entry name" value="PNGase"/>
</dbReference>
<evidence type="ECO:0000313" key="5">
    <source>
        <dbReference type="Proteomes" id="UP000295573"/>
    </source>
</evidence>
<dbReference type="GO" id="GO:0000224">
    <property type="term" value="F:peptide-N4-(N-acetyl-beta-glucosaminyl)asparagine amidase activity"/>
    <property type="evidence" value="ECO:0007669"/>
    <property type="project" value="TreeGrafter"/>
</dbReference>
<dbReference type="Pfam" id="PF07971">
    <property type="entry name" value="Glyco_hydro_92"/>
    <property type="match status" value="1"/>
</dbReference>
<sequence>MYEYVDPFIGTGATDLPTPQGLAATWWWPKPQVGNTHPGAMHPFGMVSACPYSGAYPTGYGLYDFNTEGVPDLLYERPVASGFTHFQQSGTGAIRKYYNYFRVTPMLGPLDDLGTTWDLLDEVAEPGYYAATLSSGVRCELTVGPKSAVHRYTFPAHDAARIVIDASTGGLAIPHSRTVPLKAHLAMLEPGVAQGEIHVEGVPLAVHVEVDAPGWRQLLWYDRRLMPGGTRLDFDYIRPTTLRPFGLMFMGPSRAEQTVEVRLGFSLRGCEKARDNLHTDVGRTQVTFAGRRDHTAATWRDHLGKVAIKAESDDQATVFGTALYHSLVKPCFAPDESPSWTTEGPYAFDICTMWDIYRTQLPLMTTLFPERSVALAGAMLSIAEQEGNLPIGYRMAKGADRFSRQGSALAHTFLADLCQLDLPGIDWDWAMVHLEMDLRRTYGEDYLVHGVAHPISHTLDLAYAYHCTAAIAHKVRDRPLAQQMRDLARGWQAAYDPDTGLLRDSTFYEGGRWNYSFRLLHDMRARIALAGGDEAFVGLLDRFFGYDAAPVTQPGVAPSVAEMNAGYGLCRFEGLNNEPDYEAPWSYHYAGRPDRTAEVVHAAVANQFGTGRGGLPGNDDSGGLSAWYVWATLGLFPVAGQNLFLVSAPAVAESTIRLPQGELSITTTGFEPVEAGGPVSYVQSIAVDGKTLDRPWISGRELRRISSLHIELGPRPSGWGTQIRPPSTSGPLHATGGEA</sequence>